<protein>
    <submittedName>
        <fullName evidence="1">Uncharacterized protein</fullName>
    </submittedName>
</protein>
<sequence length="70" mass="7988">MATKEWGIYLYMAIISGFPANLEIRESLEKDFHFFQSGKSQGILGKVPEIIKNQGILFGQTFQTYVEKSI</sequence>
<dbReference type="Proteomes" id="UP000828390">
    <property type="component" value="Unassembled WGS sequence"/>
</dbReference>
<reference evidence="1" key="2">
    <citation type="submission" date="2020-11" db="EMBL/GenBank/DDBJ databases">
        <authorList>
            <person name="McCartney M.A."/>
            <person name="Auch B."/>
            <person name="Kono T."/>
            <person name="Mallez S."/>
            <person name="Becker A."/>
            <person name="Gohl D.M."/>
            <person name="Silverstein K.A.T."/>
            <person name="Koren S."/>
            <person name="Bechman K.B."/>
            <person name="Herman A."/>
            <person name="Abrahante J.E."/>
            <person name="Garbe J."/>
        </authorList>
    </citation>
    <scope>NUCLEOTIDE SEQUENCE</scope>
    <source>
        <strain evidence="1">Duluth1</strain>
        <tissue evidence="1">Whole animal</tissue>
    </source>
</reference>
<name>A0A9D4KM97_DREPO</name>
<accession>A0A9D4KM97</accession>
<proteinExistence type="predicted"/>
<evidence type="ECO:0000313" key="2">
    <source>
        <dbReference type="Proteomes" id="UP000828390"/>
    </source>
</evidence>
<dbReference type="EMBL" id="JAIWYP010000004">
    <property type="protein sequence ID" value="KAH3842074.1"/>
    <property type="molecule type" value="Genomic_DNA"/>
</dbReference>
<comment type="caution">
    <text evidence="1">The sequence shown here is derived from an EMBL/GenBank/DDBJ whole genome shotgun (WGS) entry which is preliminary data.</text>
</comment>
<dbReference type="AlphaFoldDB" id="A0A9D4KM97"/>
<reference evidence="1" key="1">
    <citation type="journal article" date="2019" name="bioRxiv">
        <title>The Genome of the Zebra Mussel, Dreissena polymorpha: A Resource for Invasive Species Research.</title>
        <authorList>
            <person name="McCartney M.A."/>
            <person name="Auch B."/>
            <person name="Kono T."/>
            <person name="Mallez S."/>
            <person name="Zhang Y."/>
            <person name="Obille A."/>
            <person name="Becker A."/>
            <person name="Abrahante J.E."/>
            <person name="Garbe J."/>
            <person name="Badalamenti J.P."/>
            <person name="Herman A."/>
            <person name="Mangelson H."/>
            <person name="Liachko I."/>
            <person name="Sullivan S."/>
            <person name="Sone E.D."/>
            <person name="Koren S."/>
            <person name="Silverstein K.A.T."/>
            <person name="Beckman K.B."/>
            <person name="Gohl D.M."/>
        </authorList>
    </citation>
    <scope>NUCLEOTIDE SEQUENCE</scope>
    <source>
        <strain evidence="1">Duluth1</strain>
        <tissue evidence="1">Whole animal</tissue>
    </source>
</reference>
<gene>
    <name evidence="1" type="ORF">DPMN_115562</name>
</gene>
<organism evidence="1 2">
    <name type="scientific">Dreissena polymorpha</name>
    <name type="common">Zebra mussel</name>
    <name type="synonym">Mytilus polymorpha</name>
    <dbReference type="NCBI Taxonomy" id="45954"/>
    <lineage>
        <taxon>Eukaryota</taxon>
        <taxon>Metazoa</taxon>
        <taxon>Spiralia</taxon>
        <taxon>Lophotrochozoa</taxon>
        <taxon>Mollusca</taxon>
        <taxon>Bivalvia</taxon>
        <taxon>Autobranchia</taxon>
        <taxon>Heteroconchia</taxon>
        <taxon>Euheterodonta</taxon>
        <taxon>Imparidentia</taxon>
        <taxon>Neoheterodontei</taxon>
        <taxon>Myida</taxon>
        <taxon>Dreissenoidea</taxon>
        <taxon>Dreissenidae</taxon>
        <taxon>Dreissena</taxon>
    </lineage>
</organism>
<evidence type="ECO:0000313" key="1">
    <source>
        <dbReference type="EMBL" id="KAH3842074.1"/>
    </source>
</evidence>
<keyword evidence="2" id="KW-1185">Reference proteome</keyword>